<dbReference type="InParanoid" id="A0A136IZ76"/>
<feature type="compositionally biased region" description="Low complexity" evidence="1">
    <location>
        <begin position="63"/>
        <end position="73"/>
    </location>
</feature>
<dbReference type="AlphaFoldDB" id="A0A136IZ76"/>
<feature type="region of interest" description="Disordered" evidence="1">
    <location>
        <begin position="37"/>
        <end position="73"/>
    </location>
</feature>
<proteinExistence type="predicted"/>
<evidence type="ECO:0000256" key="1">
    <source>
        <dbReference type="SAM" id="MobiDB-lite"/>
    </source>
</evidence>
<feature type="compositionally biased region" description="Low complexity" evidence="1">
    <location>
        <begin position="41"/>
        <end position="50"/>
    </location>
</feature>
<organism evidence="2 3">
    <name type="scientific">Microdochium bolleyi</name>
    <dbReference type="NCBI Taxonomy" id="196109"/>
    <lineage>
        <taxon>Eukaryota</taxon>
        <taxon>Fungi</taxon>
        <taxon>Dikarya</taxon>
        <taxon>Ascomycota</taxon>
        <taxon>Pezizomycotina</taxon>
        <taxon>Sordariomycetes</taxon>
        <taxon>Xylariomycetidae</taxon>
        <taxon>Xylariales</taxon>
        <taxon>Microdochiaceae</taxon>
        <taxon>Microdochium</taxon>
    </lineage>
</organism>
<accession>A0A136IZ76</accession>
<reference evidence="3" key="1">
    <citation type="submission" date="2016-02" db="EMBL/GenBank/DDBJ databases">
        <title>Draft genome sequence of Microdochium bolleyi, a fungal endophyte of beachgrass.</title>
        <authorList>
            <consortium name="DOE Joint Genome Institute"/>
            <person name="David A.S."/>
            <person name="May G."/>
            <person name="Haridas S."/>
            <person name="Lim J."/>
            <person name="Wang M."/>
            <person name="Labutti K."/>
            <person name="Lipzen A."/>
            <person name="Barry K."/>
            <person name="Grigoriev I.V."/>
        </authorList>
    </citation>
    <scope>NUCLEOTIDE SEQUENCE [LARGE SCALE GENOMIC DNA]</scope>
    <source>
        <strain evidence="3">J235TASD1</strain>
    </source>
</reference>
<gene>
    <name evidence="2" type="ORF">Micbo1qcDRAFT_164826</name>
</gene>
<evidence type="ECO:0000313" key="3">
    <source>
        <dbReference type="Proteomes" id="UP000070501"/>
    </source>
</evidence>
<name>A0A136IZ76_9PEZI</name>
<sequence length="73" mass="7879">MGVKKVVMPRVTESARIVLLLHAAACLSLRATTSLRNDAWTSSSASTTNSHLPELDRSRPRHSSGGSSNPNRH</sequence>
<keyword evidence="3" id="KW-1185">Reference proteome</keyword>
<evidence type="ECO:0000313" key="2">
    <source>
        <dbReference type="EMBL" id="KXJ90285.1"/>
    </source>
</evidence>
<dbReference type="EMBL" id="KQ964253">
    <property type="protein sequence ID" value="KXJ90285.1"/>
    <property type="molecule type" value="Genomic_DNA"/>
</dbReference>
<dbReference type="Proteomes" id="UP000070501">
    <property type="component" value="Unassembled WGS sequence"/>
</dbReference>
<protein>
    <submittedName>
        <fullName evidence="2">Uncharacterized protein</fullName>
    </submittedName>
</protein>